<feature type="region of interest" description="Disordered" evidence="1">
    <location>
        <begin position="1"/>
        <end position="38"/>
    </location>
</feature>
<feature type="compositionally biased region" description="Low complexity" evidence="1">
    <location>
        <begin position="22"/>
        <end position="38"/>
    </location>
</feature>
<accession>A0A2P5E185</accession>
<evidence type="ECO:0000313" key="2">
    <source>
        <dbReference type="EMBL" id="PON79286.1"/>
    </source>
</evidence>
<dbReference type="EMBL" id="JXTB01000005">
    <property type="protein sequence ID" value="PON79286.1"/>
    <property type="molecule type" value="Genomic_DNA"/>
</dbReference>
<protein>
    <submittedName>
        <fullName evidence="2">Uncharacterized protein</fullName>
    </submittedName>
</protein>
<comment type="caution">
    <text evidence="2">The sequence shown here is derived from an EMBL/GenBank/DDBJ whole genome shotgun (WGS) entry which is preliminary data.</text>
</comment>
<organism evidence="2 3">
    <name type="scientific">Parasponia andersonii</name>
    <name type="common">Sponia andersonii</name>
    <dbReference type="NCBI Taxonomy" id="3476"/>
    <lineage>
        <taxon>Eukaryota</taxon>
        <taxon>Viridiplantae</taxon>
        <taxon>Streptophyta</taxon>
        <taxon>Embryophyta</taxon>
        <taxon>Tracheophyta</taxon>
        <taxon>Spermatophyta</taxon>
        <taxon>Magnoliopsida</taxon>
        <taxon>eudicotyledons</taxon>
        <taxon>Gunneridae</taxon>
        <taxon>Pentapetalae</taxon>
        <taxon>rosids</taxon>
        <taxon>fabids</taxon>
        <taxon>Rosales</taxon>
        <taxon>Cannabaceae</taxon>
        <taxon>Parasponia</taxon>
    </lineage>
</organism>
<dbReference type="AlphaFoldDB" id="A0A2P5E185"/>
<reference evidence="3" key="1">
    <citation type="submission" date="2016-06" db="EMBL/GenBank/DDBJ databases">
        <title>Parallel loss of symbiosis genes in relatives of nitrogen-fixing non-legume Parasponia.</title>
        <authorList>
            <person name="Van Velzen R."/>
            <person name="Holmer R."/>
            <person name="Bu F."/>
            <person name="Rutten L."/>
            <person name="Van Zeijl A."/>
            <person name="Liu W."/>
            <person name="Santuari L."/>
            <person name="Cao Q."/>
            <person name="Sharma T."/>
            <person name="Shen D."/>
            <person name="Roswanjaya Y."/>
            <person name="Wardhani T."/>
            <person name="Kalhor M.S."/>
            <person name="Jansen J."/>
            <person name="Van den Hoogen J."/>
            <person name="Gungor B."/>
            <person name="Hartog M."/>
            <person name="Hontelez J."/>
            <person name="Verver J."/>
            <person name="Yang W.-C."/>
            <person name="Schijlen E."/>
            <person name="Repin R."/>
            <person name="Schilthuizen M."/>
            <person name="Schranz E."/>
            <person name="Heidstra R."/>
            <person name="Miyata K."/>
            <person name="Fedorova E."/>
            <person name="Kohlen W."/>
            <person name="Bisseling T."/>
            <person name="Smit S."/>
            <person name="Geurts R."/>
        </authorList>
    </citation>
    <scope>NUCLEOTIDE SEQUENCE [LARGE SCALE GENOMIC DNA]</scope>
    <source>
        <strain evidence="3">cv. WU1-14</strain>
    </source>
</reference>
<proteinExistence type="predicted"/>
<keyword evidence="3" id="KW-1185">Reference proteome</keyword>
<name>A0A2P5E185_PARAD</name>
<dbReference type="Proteomes" id="UP000237105">
    <property type="component" value="Unassembled WGS sequence"/>
</dbReference>
<evidence type="ECO:0000256" key="1">
    <source>
        <dbReference type="SAM" id="MobiDB-lite"/>
    </source>
</evidence>
<evidence type="ECO:0000313" key="3">
    <source>
        <dbReference type="Proteomes" id="UP000237105"/>
    </source>
</evidence>
<gene>
    <name evidence="2" type="ORF">PanWU01x14_014020</name>
</gene>
<sequence>MPSPPTNQAPGTTSDPTFPHLQPSTTGTTTTPFPGPFQSHLPPFLMLLLATINSHQLH</sequence>